<name>A0AAX2F6A6_9BACT</name>
<dbReference type="GO" id="GO:0016491">
    <property type="term" value="F:oxidoreductase activity"/>
    <property type="evidence" value="ECO:0007669"/>
    <property type="project" value="UniProtKB-KW"/>
</dbReference>
<accession>A0AAX2F6A6</accession>
<dbReference type="SUPFAM" id="SSF55469">
    <property type="entry name" value="FMN-dependent nitroreductase-like"/>
    <property type="match status" value="1"/>
</dbReference>
<dbReference type="EMBL" id="FQWA01000030">
    <property type="protein sequence ID" value="SHG05221.1"/>
    <property type="molecule type" value="Genomic_DNA"/>
</dbReference>
<dbReference type="PANTHER" id="PTHR43673">
    <property type="entry name" value="NAD(P)H NITROREDUCTASE YDGI-RELATED"/>
    <property type="match status" value="1"/>
</dbReference>
<proteinExistence type="inferred from homology"/>
<comment type="similarity">
    <text evidence="1">Belongs to the nitroreductase family.</text>
</comment>
<dbReference type="InterPro" id="IPR029479">
    <property type="entry name" value="Nitroreductase"/>
</dbReference>
<evidence type="ECO:0000259" key="3">
    <source>
        <dbReference type="Pfam" id="PF00881"/>
    </source>
</evidence>
<evidence type="ECO:0000313" key="5">
    <source>
        <dbReference type="Proteomes" id="UP000184105"/>
    </source>
</evidence>
<dbReference type="InterPro" id="IPR000415">
    <property type="entry name" value="Nitroreductase-like"/>
</dbReference>
<evidence type="ECO:0000256" key="1">
    <source>
        <dbReference type="ARBA" id="ARBA00007118"/>
    </source>
</evidence>
<dbReference type="Gene3D" id="3.40.109.10">
    <property type="entry name" value="NADH Oxidase"/>
    <property type="match status" value="1"/>
</dbReference>
<gene>
    <name evidence="4" type="ORF">SAMN05444364_13022</name>
</gene>
<evidence type="ECO:0000313" key="4">
    <source>
        <dbReference type="EMBL" id="SHG05221.1"/>
    </source>
</evidence>
<dbReference type="RefSeq" id="WP_025839774.1">
    <property type="nucleotide sequence ID" value="NZ_BAKP01000057.1"/>
</dbReference>
<keyword evidence="5" id="KW-1185">Reference proteome</keyword>
<dbReference type="Pfam" id="PF00881">
    <property type="entry name" value="Nitroreductase"/>
    <property type="match status" value="1"/>
</dbReference>
<comment type="caution">
    <text evidence="4">The sequence shown here is derived from an EMBL/GenBank/DDBJ whole genome shotgun (WGS) entry which is preliminary data.</text>
</comment>
<protein>
    <submittedName>
        <fullName evidence="4">Nitroreductase</fullName>
    </submittedName>
</protein>
<dbReference type="PANTHER" id="PTHR43673:SF10">
    <property type="entry name" value="NADH DEHYDROGENASE_NAD(P)H NITROREDUCTASE XCC3605-RELATED"/>
    <property type="match status" value="1"/>
</dbReference>
<evidence type="ECO:0000256" key="2">
    <source>
        <dbReference type="ARBA" id="ARBA00023002"/>
    </source>
</evidence>
<keyword evidence="2" id="KW-0560">Oxidoreductase</keyword>
<organism evidence="4 5">
    <name type="scientific">Prevotella scopos JCM 17725</name>
    <dbReference type="NCBI Taxonomy" id="1236518"/>
    <lineage>
        <taxon>Bacteria</taxon>
        <taxon>Pseudomonadati</taxon>
        <taxon>Bacteroidota</taxon>
        <taxon>Bacteroidia</taxon>
        <taxon>Bacteroidales</taxon>
        <taxon>Prevotellaceae</taxon>
        <taxon>Prevotella</taxon>
    </lineage>
</organism>
<reference evidence="4 5" key="1">
    <citation type="submission" date="2016-11" db="EMBL/GenBank/DDBJ databases">
        <authorList>
            <person name="Varghese N."/>
            <person name="Submissions S."/>
        </authorList>
    </citation>
    <scope>NUCLEOTIDE SEQUENCE [LARGE SCALE GENOMIC DNA]</scope>
    <source>
        <strain evidence="4 5">DSM 22613</strain>
    </source>
</reference>
<dbReference type="AlphaFoldDB" id="A0AAX2F6A6"/>
<dbReference type="Proteomes" id="UP000184105">
    <property type="component" value="Unassembled WGS sequence"/>
</dbReference>
<sequence length="241" mass="27568">MSLQKILEHRRAVRHFDSNKPLDSSVVKKCIELATLAPTSSNLQLWEAYHVTDKKVLEEMAHACLGQLTARSAQQMVVFVTRQDEYKQNAQAALAFEKNNIKNYSPTEKQEKRIKKQELYYTKAIPLIYSRGFGLWGLVRKALTQTIGIFRPTMRQLSEGDMRVTVHKSCALAAQTFMLAMSEAGYDTCPLEGFDSRLVKKALNLPYNTEINMVITCGIRMPDGVWGARYRRPFDETYHLV</sequence>
<feature type="domain" description="Nitroreductase" evidence="3">
    <location>
        <begin position="8"/>
        <end position="218"/>
    </location>
</feature>